<feature type="compositionally biased region" description="Low complexity" evidence="1">
    <location>
        <begin position="304"/>
        <end position="319"/>
    </location>
</feature>
<feature type="compositionally biased region" description="Polar residues" evidence="1">
    <location>
        <begin position="38"/>
        <end position="48"/>
    </location>
</feature>
<evidence type="ECO:0000256" key="1">
    <source>
        <dbReference type="SAM" id="MobiDB-lite"/>
    </source>
</evidence>
<evidence type="ECO:0000313" key="3">
    <source>
        <dbReference type="Proteomes" id="UP000829364"/>
    </source>
</evidence>
<accession>A0A9Q8QS19</accession>
<proteinExistence type="predicted"/>
<name>A0A9Q8QS19_9HYPO</name>
<feature type="region of interest" description="Disordered" evidence="1">
    <location>
        <begin position="395"/>
        <end position="415"/>
    </location>
</feature>
<dbReference type="KEGG" id="ptkz:JDV02_009987"/>
<reference evidence="2" key="1">
    <citation type="submission" date="2021-11" db="EMBL/GenBank/DDBJ databases">
        <title>Purpureocillium_takamizusanense_genome.</title>
        <authorList>
            <person name="Nguyen N.-H."/>
        </authorList>
    </citation>
    <scope>NUCLEOTIDE SEQUENCE</scope>
    <source>
        <strain evidence="2">PT3</strain>
    </source>
</reference>
<dbReference type="Proteomes" id="UP000829364">
    <property type="component" value="Chromosome 11"/>
</dbReference>
<dbReference type="RefSeq" id="XP_047847702.1">
    <property type="nucleotide sequence ID" value="XM_047991690.1"/>
</dbReference>
<feature type="region of interest" description="Disordered" evidence="1">
    <location>
        <begin position="243"/>
        <end position="262"/>
    </location>
</feature>
<keyword evidence="3" id="KW-1185">Reference proteome</keyword>
<feature type="compositionally biased region" description="Low complexity" evidence="1">
    <location>
        <begin position="1"/>
        <end position="37"/>
    </location>
</feature>
<feature type="region of interest" description="Disordered" evidence="1">
    <location>
        <begin position="286"/>
        <end position="328"/>
    </location>
</feature>
<dbReference type="AlphaFoldDB" id="A0A9Q8QS19"/>
<dbReference type="EMBL" id="CP086364">
    <property type="protein sequence ID" value="UNI24221.1"/>
    <property type="molecule type" value="Genomic_DNA"/>
</dbReference>
<dbReference type="GeneID" id="72071932"/>
<dbReference type="OrthoDB" id="4588713at2759"/>
<gene>
    <name evidence="2" type="ORF">JDV02_009987</name>
</gene>
<sequence>MAVMPLPANNNASSSSSPTPASAASTPAPQQPTYTTAGTIYNPNSSQPLQPPARRGRSTKWNVGVNQTELCLFPKAVLAGLTMKAVANGRASTGMQQYAPLQQNSDRAVSPLSTSEHGSMGIALPSQTPRLNTGNHSTTQTHSLAQKENVNASETTKERLDNTVDGDGNGLVGSTTEQHAEEADDDHAGPPAHLLSMSINGLKSLASYPNPCQKDAQKLLKPTVDLAAPKALTAPVLGFPAAGTQKVPPKDEVTGVRGPPGLTLLRPSHIDGVSNVTATQNKLFPISMTRSPSPASGLENVMTPPSSASASSTRSGPAPLTAGPPGQRQYRPLAYDSMVKTFQSGLETMEQPLEYVEGTGNSNNASAGAEMVDSGLGANIPRAYSLPETFTTASLIQTPPPSSEAVCSDEPSEPKKKSLLAELVETSEPDGSPVRNNTGISAYVDGPAWDQGYDYAAYYAQARQRYGGGYYLSSVDASGQRGSIWNDSQLRTERGWYAGSHLLGKTMEEIVAEENYRKRRCVFGAIGDGRPKPSGKKEYPRISIEEANSITTPEHAEPLLRMMYGSLLQAVEEGKLGTEFYKWAEEQDKKYDGKVSVGKTAAKEHIEVEAE</sequence>
<evidence type="ECO:0000313" key="2">
    <source>
        <dbReference type="EMBL" id="UNI24221.1"/>
    </source>
</evidence>
<organism evidence="2 3">
    <name type="scientific">Purpureocillium takamizusanense</name>
    <dbReference type="NCBI Taxonomy" id="2060973"/>
    <lineage>
        <taxon>Eukaryota</taxon>
        <taxon>Fungi</taxon>
        <taxon>Dikarya</taxon>
        <taxon>Ascomycota</taxon>
        <taxon>Pezizomycotina</taxon>
        <taxon>Sordariomycetes</taxon>
        <taxon>Hypocreomycetidae</taxon>
        <taxon>Hypocreales</taxon>
        <taxon>Ophiocordycipitaceae</taxon>
        <taxon>Purpureocillium</taxon>
    </lineage>
</organism>
<feature type="compositionally biased region" description="Polar residues" evidence="1">
    <location>
        <begin position="125"/>
        <end position="154"/>
    </location>
</feature>
<feature type="region of interest" description="Disordered" evidence="1">
    <location>
        <begin position="109"/>
        <end position="192"/>
    </location>
</feature>
<protein>
    <submittedName>
        <fullName evidence="2">Uncharacterized protein</fullName>
    </submittedName>
</protein>
<feature type="region of interest" description="Disordered" evidence="1">
    <location>
        <begin position="1"/>
        <end position="58"/>
    </location>
</feature>